<evidence type="ECO:0000313" key="17">
    <source>
        <dbReference type="Proteomes" id="UP001318040"/>
    </source>
</evidence>
<dbReference type="GO" id="GO:0032587">
    <property type="term" value="C:ruffle membrane"/>
    <property type="evidence" value="ECO:0007669"/>
    <property type="project" value="UniProtKB-SubCell"/>
</dbReference>
<evidence type="ECO:0000256" key="4">
    <source>
        <dbReference type="ARBA" id="ARBA00022443"/>
    </source>
</evidence>
<dbReference type="InterPro" id="IPR001452">
    <property type="entry name" value="SH3_domain"/>
</dbReference>
<evidence type="ECO:0000256" key="10">
    <source>
        <dbReference type="ARBA" id="ARBA00023273"/>
    </source>
</evidence>
<feature type="domain" description="F-BAR" evidence="16">
    <location>
        <begin position="40"/>
        <end position="310"/>
    </location>
</feature>
<keyword evidence="6" id="KW-0963">Cytoplasm</keyword>
<dbReference type="PROSITE" id="PS51741">
    <property type="entry name" value="F_BAR"/>
    <property type="match status" value="1"/>
</dbReference>
<dbReference type="PROSITE" id="PS50002">
    <property type="entry name" value="SH3"/>
    <property type="match status" value="1"/>
</dbReference>
<feature type="region of interest" description="Disordered" evidence="14">
    <location>
        <begin position="337"/>
        <end position="356"/>
    </location>
</feature>
<evidence type="ECO:0000256" key="1">
    <source>
        <dbReference type="ARBA" id="ARBA00004284"/>
    </source>
</evidence>
<keyword evidence="7 13" id="KW-0175">Coiled coil</keyword>
<dbReference type="GO" id="GO:0006897">
    <property type="term" value="P:endocytosis"/>
    <property type="evidence" value="ECO:0007669"/>
    <property type="project" value="UniProtKB-KW"/>
</dbReference>
<dbReference type="CDD" id="cd11998">
    <property type="entry name" value="SH3_PACSIN1-2"/>
    <property type="match status" value="1"/>
</dbReference>
<organism evidence="17 18">
    <name type="scientific">Petromyzon marinus</name>
    <name type="common">Sea lamprey</name>
    <dbReference type="NCBI Taxonomy" id="7757"/>
    <lineage>
        <taxon>Eukaryota</taxon>
        <taxon>Metazoa</taxon>
        <taxon>Chordata</taxon>
        <taxon>Craniata</taxon>
        <taxon>Vertebrata</taxon>
        <taxon>Cyclostomata</taxon>
        <taxon>Hyperoartia</taxon>
        <taxon>Petromyzontiformes</taxon>
        <taxon>Petromyzontidae</taxon>
        <taxon>Petromyzon</taxon>
    </lineage>
</organism>
<name>A0AAJ7WZ82_PETMA</name>
<dbReference type="FunFam" id="1.20.1270.60:FF:000205">
    <property type="entry name" value="Protein kinase C and casein kinase substrate in neurons protein 1"/>
    <property type="match status" value="1"/>
</dbReference>
<dbReference type="InterPro" id="IPR036028">
    <property type="entry name" value="SH3-like_dom_sf"/>
</dbReference>
<dbReference type="Pfam" id="PF00018">
    <property type="entry name" value="SH3_1"/>
    <property type="match status" value="1"/>
</dbReference>
<dbReference type="GO" id="GO:0005543">
    <property type="term" value="F:phospholipid binding"/>
    <property type="evidence" value="ECO:0007669"/>
    <property type="project" value="TreeGrafter"/>
</dbReference>
<dbReference type="GeneID" id="116944572"/>
<dbReference type="SUPFAM" id="SSF103657">
    <property type="entry name" value="BAR/IMD domain-like"/>
    <property type="match status" value="1"/>
</dbReference>
<accession>A0AAJ7WZ82</accession>
<evidence type="ECO:0000256" key="6">
    <source>
        <dbReference type="ARBA" id="ARBA00022490"/>
    </source>
</evidence>
<dbReference type="PRINTS" id="PR00452">
    <property type="entry name" value="SH3DOMAIN"/>
</dbReference>
<dbReference type="KEGG" id="pmrn:116944572"/>
<dbReference type="SMART" id="SM00326">
    <property type="entry name" value="SH3"/>
    <property type="match status" value="1"/>
</dbReference>
<keyword evidence="5" id="KW-1003">Cell membrane</keyword>
<evidence type="ECO:0000256" key="3">
    <source>
        <dbReference type="ARBA" id="ARBA00004632"/>
    </source>
</evidence>
<dbReference type="GO" id="GO:0007010">
    <property type="term" value="P:cytoskeleton organization"/>
    <property type="evidence" value="ECO:0007669"/>
    <property type="project" value="TreeGrafter"/>
</dbReference>
<dbReference type="RefSeq" id="XP_032814163.1">
    <property type="nucleotide sequence ID" value="XM_032958272.1"/>
</dbReference>
<dbReference type="AlphaFoldDB" id="A0AAJ7WZ82"/>
<dbReference type="SUPFAM" id="SSF50044">
    <property type="entry name" value="SH3-domain"/>
    <property type="match status" value="1"/>
</dbReference>
<dbReference type="Gene3D" id="1.20.1270.60">
    <property type="entry name" value="Arfaptin homology (AH) domain/BAR domain"/>
    <property type="match status" value="1"/>
</dbReference>
<keyword evidence="11" id="KW-0968">Cytoplasmic vesicle</keyword>
<gene>
    <name evidence="18" type="primary">LOC116944572</name>
</gene>
<keyword evidence="9" id="KW-0472">Membrane</keyword>
<dbReference type="GO" id="GO:0005768">
    <property type="term" value="C:endosome"/>
    <property type="evidence" value="ECO:0007669"/>
    <property type="project" value="TreeGrafter"/>
</dbReference>
<keyword evidence="10" id="KW-0966">Cell projection</keyword>
<dbReference type="FunFam" id="2.30.30.40:FF:000014">
    <property type="entry name" value="Kinase C and casein kinase substrate in neurons protein"/>
    <property type="match status" value="1"/>
</dbReference>
<evidence type="ECO:0000256" key="8">
    <source>
        <dbReference type="ARBA" id="ARBA00023121"/>
    </source>
</evidence>
<dbReference type="InterPro" id="IPR031160">
    <property type="entry name" value="F_BAR_dom"/>
</dbReference>
<dbReference type="InterPro" id="IPR035743">
    <property type="entry name" value="PACSIN1/PACSIN2_SH3"/>
</dbReference>
<evidence type="ECO:0000313" key="18">
    <source>
        <dbReference type="RefSeq" id="XP_032814163.1"/>
    </source>
</evidence>
<feature type="compositionally biased region" description="Basic and acidic residues" evidence="14">
    <location>
        <begin position="195"/>
        <end position="204"/>
    </location>
</feature>
<keyword evidence="17" id="KW-1185">Reference proteome</keyword>
<evidence type="ECO:0000259" key="16">
    <source>
        <dbReference type="PROSITE" id="PS51741"/>
    </source>
</evidence>
<dbReference type="Proteomes" id="UP001318040">
    <property type="component" value="Chromosome 21"/>
</dbReference>
<dbReference type="CDD" id="cd07655">
    <property type="entry name" value="F-BAR_PACSIN"/>
    <property type="match status" value="1"/>
</dbReference>
<dbReference type="PANTHER" id="PTHR23065:SF11">
    <property type="entry name" value="SYNDAPIN, ISOFORM C"/>
    <property type="match status" value="1"/>
</dbReference>
<evidence type="ECO:0000259" key="15">
    <source>
        <dbReference type="PROSITE" id="PS50002"/>
    </source>
</evidence>
<dbReference type="PANTHER" id="PTHR23065">
    <property type="entry name" value="PROLINE-SERINE-THREONINE PHOSPHATASE INTERACTING PROTEIN 1"/>
    <property type="match status" value="1"/>
</dbReference>
<proteinExistence type="predicted"/>
<evidence type="ECO:0000256" key="11">
    <source>
        <dbReference type="ARBA" id="ARBA00023329"/>
    </source>
</evidence>
<dbReference type="InterPro" id="IPR001060">
    <property type="entry name" value="FCH_dom"/>
</dbReference>
<evidence type="ECO:0000256" key="2">
    <source>
        <dbReference type="ARBA" id="ARBA00004413"/>
    </source>
</evidence>
<dbReference type="Gene3D" id="2.30.30.40">
    <property type="entry name" value="SH3 Domains"/>
    <property type="match status" value="1"/>
</dbReference>
<keyword evidence="8" id="KW-0446">Lipid-binding</keyword>
<comment type="subcellular location">
    <subcellularLocation>
        <location evidence="2">Cell membrane</location>
        <topology evidence="2">Peripheral membrane protein</topology>
        <orientation evidence="2">Cytoplasmic side</orientation>
    </subcellularLocation>
    <subcellularLocation>
        <location evidence="3">Cell projection</location>
        <location evidence="3">Ruffle membrane</location>
    </subcellularLocation>
    <subcellularLocation>
        <location evidence="1">Cytoplasmic vesicle membrane</location>
        <topology evidence="1">Peripheral membrane protein</topology>
    </subcellularLocation>
</comment>
<feature type="region of interest" description="Disordered" evidence="14">
    <location>
        <begin position="195"/>
        <end position="215"/>
    </location>
</feature>
<protein>
    <submittedName>
        <fullName evidence="18">Protein kinase C and casein kinase substrate in neurons protein 2-like isoform X1</fullName>
    </submittedName>
</protein>
<dbReference type="Pfam" id="PF00611">
    <property type="entry name" value="FCH"/>
    <property type="match status" value="1"/>
</dbReference>
<evidence type="ECO:0000256" key="9">
    <source>
        <dbReference type="ARBA" id="ARBA00023136"/>
    </source>
</evidence>
<evidence type="ECO:0000256" key="7">
    <source>
        <dbReference type="ARBA" id="ARBA00023054"/>
    </source>
</evidence>
<feature type="domain" description="SH3" evidence="15">
    <location>
        <begin position="412"/>
        <end position="471"/>
    </location>
</feature>
<evidence type="ECO:0000256" key="13">
    <source>
        <dbReference type="PROSITE-ProRule" id="PRU01077"/>
    </source>
</evidence>
<dbReference type="InterPro" id="IPR027267">
    <property type="entry name" value="AH/BAR_dom_sf"/>
</dbReference>
<dbReference type="GO" id="GO:0097320">
    <property type="term" value="P:plasma membrane tubulation"/>
    <property type="evidence" value="ECO:0007669"/>
    <property type="project" value="TreeGrafter"/>
</dbReference>
<dbReference type="SMART" id="SM00055">
    <property type="entry name" value="FCH"/>
    <property type="match status" value="1"/>
</dbReference>
<reference evidence="18" key="1">
    <citation type="submission" date="2025-08" db="UniProtKB">
        <authorList>
            <consortium name="RefSeq"/>
        </authorList>
    </citation>
    <scope>IDENTIFICATION</scope>
    <source>
        <tissue evidence="18">Sperm</tissue>
    </source>
</reference>
<evidence type="ECO:0000256" key="12">
    <source>
        <dbReference type="PROSITE-ProRule" id="PRU00192"/>
    </source>
</evidence>
<evidence type="ECO:0000256" key="14">
    <source>
        <dbReference type="SAM" id="MobiDB-lite"/>
    </source>
</evidence>
<feature type="compositionally biased region" description="Basic and acidic residues" evidence="14">
    <location>
        <begin position="341"/>
        <end position="350"/>
    </location>
</feature>
<keyword evidence="4 12" id="KW-0728">SH3 domain</keyword>
<sequence>MFESWECFTGNVKNRCCGLVCWGAGVDTSRMSLYDEPIGEAGSDSFWEVGNYKRTVKRIDDGYRLCNDLMACLHERARIEKAYATQLTEWTKKWRQLIEKGPQYGSVATAWKGLMNEADNVSTLHVDMRTQLMSKDIETIKGWQKDAFHKQMIGGFKETKEAEDNFRKAQKPWAKKLKEVDANKKLYQAACKEEKLAESRDNQSKTDPAQPPDVQRKLAEKVERCKAEVQKSKDRYQKVLVDLNLANPKYMEDMELVFDQCQEAEGKRLSFFKSVLSSVKVHLDLSNNDKFAAIYRELQQDISSIDPEEDLKWFRNTMGAGMPMNWPAFEEYSPDTNRTISKREKSRKAPDGVTLTNMTQAGDYTTARANTESFEQNQNFAGEWSDEEASNPFGGGTNGHSNPFEEDGTPAATGVRVRALYDYDGQEQDELTFLTGQEFIKLEDEDEQGWCKGRLESGKVGLYPANYVEPI</sequence>
<feature type="region of interest" description="Disordered" evidence="14">
    <location>
        <begin position="384"/>
        <end position="410"/>
    </location>
</feature>
<dbReference type="GO" id="GO:0030659">
    <property type="term" value="C:cytoplasmic vesicle membrane"/>
    <property type="evidence" value="ECO:0007669"/>
    <property type="project" value="UniProtKB-SubCell"/>
</dbReference>
<dbReference type="GO" id="GO:0030100">
    <property type="term" value="P:regulation of endocytosis"/>
    <property type="evidence" value="ECO:0007669"/>
    <property type="project" value="TreeGrafter"/>
</dbReference>
<evidence type="ECO:0000256" key="5">
    <source>
        <dbReference type="ARBA" id="ARBA00022475"/>
    </source>
</evidence>